<dbReference type="InterPro" id="IPR052509">
    <property type="entry name" value="Metal_resp_DNA-bind_regulator"/>
</dbReference>
<dbReference type="Pfam" id="PF03551">
    <property type="entry name" value="PadR"/>
    <property type="match status" value="1"/>
</dbReference>
<accession>A0A1Q9JHE9</accession>
<dbReference type="SUPFAM" id="SSF46785">
    <property type="entry name" value="Winged helix' DNA-binding domain"/>
    <property type="match status" value="1"/>
</dbReference>
<dbReference type="AlphaFoldDB" id="A0A1Q9JHE9"/>
<dbReference type="InterPro" id="IPR036390">
    <property type="entry name" value="WH_DNA-bd_sf"/>
</dbReference>
<evidence type="ECO:0000313" key="2">
    <source>
        <dbReference type="EMBL" id="OLR55639.1"/>
    </source>
</evidence>
<evidence type="ECO:0000313" key="3">
    <source>
        <dbReference type="Proteomes" id="UP000187404"/>
    </source>
</evidence>
<protein>
    <recommendedName>
        <fullName evidence="1">Transcription regulator PadR N-terminal domain-containing protein</fullName>
    </recommendedName>
</protein>
<dbReference type="Gene3D" id="1.10.10.10">
    <property type="entry name" value="Winged helix-like DNA-binding domain superfamily/Winged helix DNA-binding domain"/>
    <property type="match status" value="1"/>
</dbReference>
<keyword evidence="3" id="KW-1185">Reference proteome</keyword>
<organism evidence="2 3">
    <name type="scientific">Hornefia porci</name>
    <dbReference type="NCBI Taxonomy" id="2652292"/>
    <lineage>
        <taxon>Bacteria</taxon>
        <taxon>Bacillati</taxon>
        <taxon>Bacillota</taxon>
        <taxon>Clostridia</taxon>
        <taxon>Peptostreptococcales</taxon>
        <taxon>Anaerovoracaceae</taxon>
        <taxon>Hornefia</taxon>
    </lineage>
</organism>
<reference evidence="2 3" key="1">
    <citation type="journal article" date="2016" name="Appl. Environ. Microbiol.">
        <title>Function and Phylogeny of Bacterial Butyryl Coenzyme A:Acetate Transferases and Their Diversity in the Proximal Colon of Swine.</title>
        <authorList>
            <person name="Trachsel J."/>
            <person name="Bayles D.O."/>
            <person name="Looft T."/>
            <person name="Levine U.Y."/>
            <person name="Allen H.K."/>
        </authorList>
    </citation>
    <scope>NUCLEOTIDE SEQUENCE [LARGE SCALE GENOMIC DNA]</scope>
    <source>
        <strain evidence="2 3">68-3-10</strain>
    </source>
</reference>
<dbReference type="InterPro" id="IPR036388">
    <property type="entry name" value="WH-like_DNA-bd_sf"/>
</dbReference>
<sequence length="117" mass="13367">MVQERNNFKLGTVEMLVLSLLSQKDLYGYEISLLLKDLSAGSFVVPEGSLYPILYKLEDKKHITSHSVQIGKRRVRKYYHIEGTGIERLNQLLSEYRLIADSIELILAANLLDEKGD</sequence>
<dbReference type="RefSeq" id="WP_075712627.1">
    <property type="nucleotide sequence ID" value="NZ_MJIE01000001.1"/>
</dbReference>
<dbReference type="Proteomes" id="UP000187404">
    <property type="component" value="Unassembled WGS sequence"/>
</dbReference>
<name>A0A1Q9JHE9_9FIRM</name>
<evidence type="ECO:0000259" key="1">
    <source>
        <dbReference type="Pfam" id="PF03551"/>
    </source>
</evidence>
<gene>
    <name evidence="2" type="ORF">BHK98_05915</name>
</gene>
<dbReference type="OrthoDB" id="9808017at2"/>
<dbReference type="PANTHER" id="PTHR33169">
    <property type="entry name" value="PADR-FAMILY TRANSCRIPTIONAL REGULATOR"/>
    <property type="match status" value="1"/>
</dbReference>
<proteinExistence type="predicted"/>
<dbReference type="STRING" id="1261640.BHK98_05915"/>
<dbReference type="InterPro" id="IPR005149">
    <property type="entry name" value="Tscrpt_reg_PadR_N"/>
</dbReference>
<dbReference type="EMBL" id="MJIE01000001">
    <property type="protein sequence ID" value="OLR55639.1"/>
    <property type="molecule type" value="Genomic_DNA"/>
</dbReference>
<feature type="domain" description="Transcription regulator PadR N-terminal" evidence="1">
    <location>
        <begin position="17"/>
        <end position="90"/>
    </location>
</feature>
<comment type="caution">
    <text evidence="2">The sequence shown here is derived from an EMBL/GenBank/DDBJ whole genome shotgun (WGS) entry which is preliminary data.</text>
</comment>
<dbReference type="PANTHER" id="PTHR33169:SF14">
    <property type="entry name" value="TRANSCRIPTIONAL REGULATOR RV3488"/>
    <property type="match status" value="1"/>
</dbReference>